<comment type="caution">
    <text evidence="1">The sequence shown here is derived from an EMBL/GenBank/DDBJ whole genome shotgun (WGS) entry which is preliminary data.</text>
</comment>
<evidence type="ECO:0000313" key="1">
    <source>
        <dbReference type="EMBL" id="RLE15360.1"/>
    </source>
</evidence>
<dbReference type="AlphaFoldDB" id="A0A662DHY8"/>
<gene>
    <name evidence="1" type="ORF">DRJ04_00570</name>
</gene>
<accession>A0A662DHY8</accession>
<sequence>MEKITLEKLKNMREQYKKSLVIRKEEEGKDKIIVHMGTCGIAAGARDVMSAILEELSKEGAPEVIIIQSSCIGLCDREPIITVIRSGESPVRYYRMTPEKIRRVFREHLIGGKIVKEFTG</sequence>
<reference evidence="1 2" key="1">
    <citation type="submission" date="2018-06" db="EMBL/GenBank/DDBJ databases">
        <title>Extensive metabolic versatility and redundancy in microbially diverse, dynamic hydrothermal sediments.</title>
        <authorList>
            <person name="Dombrowski N."/>
            <person name="Teske A."/>
            <person name="Baker B.J."/>
        </authorList>
    </citation>
    <scope>NUCLEOTIDE SEQUENCE [LARGE SCALE GENOMIC DNA]</scope>
    <source>
        <strain evidence="1">B3_G15</strain>
    </source>
</reference>
<protein>
    <submittedName>
        <fullName evidence="1">(2Fe-2S) ferredoxin domain-containing protein</fullName>
    </submittedName>
</protein>
<dbReference type="SUPFAM" id="SSF52833">
    <property type="entry name" value="Thioredoxin-like"/>
    <property type="match status" value="1"/>
</dbReference>
<dbReference type="EMBL" id="QMQA01000007">
    <property type="protein sequence ID" value="RLE15360.1"/>
    <property type="molecule type" value="Genomic_DNA"/>
</dbReference>
<dbReference type="Gene3D" id="3.40.30.10">
    <property type="entry name" value="Glutaredoxin"/>
    <property type="match status" value="1"/>
</dbReference>
<dbReference type="CDD" id="cd02980">
    <property type="entry name" value="TRX_Fd_family"/>
    <property type="match status" value="1"/>
</dbReference>
<organism evidence="1 2">
    <name type="scientific">Aerophobetes bacterium</name>
    <dbReference type="NCBI Taxonomy" id="2030807"/>
    <lineage>
        <taxon>Bacteria</taxon>
        <taxon>Candidatus Aerophobota</taxon>
    </lineage>
</organism>
<dbReference type="InterPro" id="IPR036249">
    <property type="entry name" value="Thioredoxin-like_sf"/>
</dbReference>
<name>A0A662DHY8_UNCAE</name>
<proteinExistence type="predicted"/>
<evidence type="ECO:0000313" key="2">
    <source>
        <dbReference type="Proteomes" id="UP000280417"/>
    </source>
</evidence>
<dbReference type="Proteomes" id="UP000280417">
    <property type="component" value="Unassembled WGS sequence"/>
</dbReference>